<feature type="domain" description="Radical SAM core" evidence="6">
    <location>
        <begin position="128"/>
        <end position="260"/>
    </location>
</feature>
<dbReference type="GO" id="GO:0046872">
    <property type="term" value="F:metal ion binding"/>
    <property type="evidence" value="ECO:0007669"/>
    <property type="project" value="UniProtKB-KW"/>
</dbReference>
<dbReference type="Gene3D" id="3.20.20.70">
    <property type="entry name" value="Aldolase class I"/>
    <property type="match status" value="2"/>
</dbReference>
<dbReference type="InterPro" id="IPR007197">
    <property type="entry name" value="rSAM"/>
</dbReference>
<evidence type="ECO:0000256" key="2">
    <source>
        <dbReference type="ARBA" id="ARBA00022691"/>
    </source>
</evidence>
<dbReference type="Pfam" id="PF04055">
    <property type="entry name" value="Radical_SAM"/>
    <property type="match status" value="1"/>
</dbReference>
<dbReference type="EMBL" id="CP021425">
    <property type="protein sequence ID" value="ARU57166.1"/>
    <property type="molecule type" value="Genomic_DNA"/>
</dbReference>
<dbReference type="PANTHER" id="PTHR11228:SF7">
    <property type="entry name" value="PQQA PEPTIDE CYCLASE"/>
    <property type="match status" value="1"/>
</dbReference>
<dbReference type="CDD" id="cd01335">
    <property type="entry name" value="Radical_SAM"/>
    <property type="match status" value="1"/>
</dbReference>
<sequence>MKKCVAPWYELNMSAPHNRVSACCYYSAETADWENGTLKPIESYWNGTELQKIRKIQTGQSYTGANGCDNCHFYQNQITDSRQAYAKFSVANPNQLSKQQQQNLELAQNEFDSGAIELKSTPLRLYANFGFFCNLSCKFCIQVPSRQELRNDIITSDQIYKWKTPLKSALSIDVIGGEPFALPESLKFIRRFCEDDEMNSVTLNIYTNATLLHKHFKPLTHKKKLGLFISLDSVYEGYDSVRLGGSWEQTERNVKEALRIKREENPDWNITTNAAIMFRTIPFLPDFANWHVENDVPTMFYDFINTYGVEDIFFTQNVIANPQLLDNLPEWESYFDRAINIFKDGGQIYPAETLELSKQKIITALENLNQRIKVIDPRKSVAGTSLIKASNAEDVLSFFELRSRDIESVSFVKHDESSFILNSKFSDDKAITNWMTVNPAETALVTLKAQWSKPEKFESRLSHVALQSHNGQFLEGMRYYNETDQNIELVTTIELPSDTKSIRVNITPTGEEPSHLPNQLYLYTDQQAGRFDSNLIARVG</sequence>
<keyword evidence="2" id="KW-0949">S-adenosyl-L-methionine</keyword>
<name>A0A1Y0IBM1_9GAMM</name>
<proteinExistence type="predicted"/>
<evidence type="ECO:0000313" key="7">
    <source>
        <dbReference type="EMBL" id="ARU57166.1"/>
    </source>
</evidence>
<comment type="cofactor">
    <cofactor evidence="1">
        <name>[4Fe-4S] cluster</name>
        <dbReference type="ChEBI" id="CHEBI:49883"/>
    </cofactor>
</comment>
<dbReference type="AlphaFoldDB" id="A0A1Y0IBM1"/>
<evidence type="ECO:0000259" key="6">
    <source>
        <dbReference type="Pfam" id="PF04055"/>
    </source>
</evidence>
<evidence type="ECO:0000256" key="5">
    <source>
        <dbReference type="ARBA" id="ARBA00023014"/>
    </source>
</evidence>
<dbReference type="KEGG" id="ome:OLMES_3123"/>
<dbReference type="SFLD" id="SFLDG01067">
    <property type="entry name" value="SPASM/twitch_domain_containing"/>
    <property type="match status" value="1"/>
</dbReference>
<organism evidence="7 8">
    <name type="scientific">Oleiphilus messinensis</name>
    <dbReference type="NCBI Taxonomy" id="141451"/>
    <lineage>
        <taxon>Bacteria</taxon>
        <taxon>Pseudomonadati</taxon>
        <taxon>Pseudomonadota</taxon>
        <taxon>Gammaproteobacteria</taxon>
        <taxon>Oceanospirillales</taxon>
        <taxon>Oleiphilaceae</taxon>
        <taxon>Oleiphilus</taxon>
    </lineage>
</organism>
<dbReference type="GO" id="GO:0003824">
    <property type="term" value="F:catalytic activity"/>
    <property type="evidence" value="ECO:0007669"/>
    <property type="project" value="InterPro"/>
</dbReference>
<reference evidence="7 8" key="1">
    <citation type="submission" date="2017-05" db="EMBL/GenBank/DDBJ databases">
        <title>Genomic insights into alkan degradation activity of Oleiphilus messinensis.</title>
        <authorList>
            <person name="Kozyavkin S.A."/>
            <person name="Slesarev A.I."/>
            <person name="Golyshin P.N."/>
            <person name="Korzhenkov A."/>
            <person name="Golyshina O.N."/>
            <person name="Toshchakov S.V."/>
        </authorList>
    </citation>
    <scope>NUCLEOTIDE SEQUENCE [LARGE SCALE GENOMIC DNA]</scope>
    <source>
        <strain evidence="7 8">ME102</strain>
    </source>
</reference>
<dbReference type="Proteomes" id="UP000196027">
    <property type="component" value="Chromosome"/>
</dbReference>
<evidence type="ECO:0000256" key="1">
    <source>
        <dbReference type="ARBA" id="ARBA00001966"/>
    </source>
</evidence>
<dbReference type="PANTHER" id="PTHR11228">
    <property type="entry name" value="RADICAL SAM DOMAIN PROTEIN"/>
    <property type="match status" value="1"/>
</dbReference>
<dbReference type="GO" id="GO:0051536">
    <property type="term" value="F:iron-sulfur cluster binding"/>
    <property type="evidence" value="ECO:0007669"/>
    <property type="project" value="UniProtKB-KW"/>
</dbReference>
<keyword evidence="8" id="KW-1185">Reference proteome</keyword>
<dbReference type="RefSeq" id="WP_087462088.1">
    <property type="nucleotide sequence ID" value="NZ_CP021425.1"/>
</dbReference>
<evidence type="ECO:0000256" key="4">
    <source>
        <dbReference type="ARBA" id="ARBA00023004"/>
    </source>
</evidence>
<protein>
    <submittedName>
        <fullName evidence="7">Fe-S oxidoreductase</fullName>
    </submittedName>
</protein>
<dbReference type="SFLD" id="SFLDS00029">
    <property type="entry name" value="Radical_SAM"/>
    <property type="match status" value="1"/>
</dbReference>
<dbReference type="InterPro" id="IPR013785">
    <property type="entry name" value="Aldolase_TIM"/>
</dbReference>
<keyword evidence="4" id="KW-0408">Iron</keyword>
<keyword evidence="3" id="KW-0479">Metal-binding</keyword>
<dbReference type="OrthoDB" id="9810775at2"/>
<dbReference type="InterPro" id="IPR058240">
    <property type="entry name" value="rSAM_sf"/>
</dbReference>
<dbReference type="InterPro" id="IPR050377">
    <property type="entry name" value="Radical_SAM_PqqE_MftC-like"/>
</dbReference>
<gene>
    <name evidence="7" type="ORF">OLMES_3123</name>
</gene>
<keyword evidence="5" id="KW-0411">Iron-sulfur</keyword>
<dbReference type="SUPFAM" id="SSF102114">
    <property type="entry name" value="Radical SAM enzymes"/>
    <property type="match status" value="1"/>
</dbReference>
<accession>A0A1Y0IBM1</accession>
<evidence type="ECO:0000313" key="8">
    <source>
        <dbReference type="Proteomes" id="UP000196027"/>
    </source>
</evidence>
<evidence type="ECO:0000256" key="3">
    <source>
        <dbReference type="ARBA" id="ARBA00022723"/>
    </source>
</evidence>